<dbReference type="Gene3D" id="3.40.718.10">
    <property type="entry name" value="Isopropylmalate Dehydrogenase"/>
    <property type="match status" value="1"/>
</dbReference>
<evidence type="ECO:0000256" key="4">
    <source>
        <dbReference type="ARBA" id="ARBA00023002"/>
    </source>
</evidence>
<comment type="function">
    <text evidence="7">Catalyzes the NAD(P)-dependent oxidation of 4-(phosphooxy)-L-threonine (HTP) into 2-amino-3-oxo-4-(phosphooxy)butyric acid which spontaneously decarboxylates to form 3-amino-2-oxopropyl phosphate (AHAP).</text>
</comment>
<feature type="binding site" evidence="7">
    <location>
        <position position="286"/>
    </location>
    <ligand>
        <name>substrate</name>
    </ligand>
</feature>
<evidence type="ECO:0000313" key="9">
    <source>
        <dbReference type="Proteomes" id="UP000245765"/>
    </source>
</evidence>
<dbReference type="InterPro" id="IPR005255">
    <property type="entry name" value="PdxA_fam"/>
</dbReference>
<dbReference type="GO" id="GO:0050897">
    <property type="term" value="F:cobalt ion binding"/>
    <property type="evidence" value="ECO:0007669"/>
    <property type="project" value="UniProtKB-UniRule"/>
</dbReference>
<dbReference type="RefSeq" id="WP_109870054.1">
    <property type="nucleotide sequence ID" value="NZ_QGNA01000002.1"/>
</dbReference>
<dbReference type="GO" id="GO:0008615">
    <property type="term" value="P:pyridoxine biosynthetic process"/>
    <property type="evidence" value="ECO:0007669"/>
    <property type="project" value="UniProtKB-UniRule"/>
</dbReference>
<keyword evidence="7" id="KW-0460">Magnesium</keyword>
<dbReference type="InterPro" id="IPR037510">
    <property type="entry name" value="PdxA"/>
</dbReference>
<reference evidence="9" key="1">
    <citation type="submission" date="2018-05" db="EMBL/GenBank/DDBJ databases">
        <authorList>
            <person name="Du Z."/>
            <person name="Wang X."/>
        </authorList>
    </citation>
    <scope>NUCLEOTIDE SEQUENCE [LARGE SCALE GENOMIC DNA]</scope>
    <source>
        <strain evidence="9">CQN31</strain>
    </source>
</reference>
<evidence type="ECO:0000256" key="1">
    <source>
        <dbReference type="ARBA" id="ARBA00022490"/>
    </source>
</evidence>
<keyword evidence="7" id="KW-0862">Zinc</keyword>
<dbReference type="PANTHER" id="PTHR30004">
    <property type="entry name" value="4-HYDROXYTHREONINE-4-PHOSPHATE DEHYDROGENASE"/>
    <property type="match status" value="1"/>
</dbReference>
<dbReference type="PANTHER" id="PTHR30004:SF6">
    <property type="entry name" value="D-THREONATE 4-PHOSPHATE DEHYDROGENASE"/>
    <property type="match status" value="1"/>
</dbReference>
<evidence type="ECO:0000256" key="2">
    <source>
        <dbReference type="ARBA" id="ARBA00022723"/>
    </source>
</evidence>
<dbReference type="Pfam" id="PF04166">
    <property type="entry name" value="PdxA"/>
    <property type="match status" value="1"/>
</dbReference>
<comment type="similarity">
    <text evidence="7">Belongs to the PdxA family.</text>
</comment>
<comment type="cofactor">
    <cofactor evidence="7">
        <name>Zn(2+)</name>
        <dbReference type="ChEBI" id="CHEBI:29105"/>
    </cofactor>
    <cofactor evidence="7">
        <name>Mg(2+)</name>
        <dbReference type="ChEBI" id="CHEBI:18420"/>
    </cofactor>
    <cofactor evidence="7">
        <name>Co(2+)</name>
        <dbReference type="ChEBI" id="CHEBI:48828"/>
    </cofactor>
    <text evidence="7">Binds 1 divalent metal cation per subunit. Can use ions such as Zn(2+), Mg(2+) or Co(2+).</text>
</comment>
<comment type="catalytic activity">
    <reaction evidence="7">
        <text>4-(phosphooxy)-L-threonine + NAD(+) = 3-amino-2-oxopropyl phosphate + CO2 + NADH</text>
        <dbReference type="Rhea" id="RHEA:32275"/>
        <dbReference type="ChEBI" id="CHEBI:16526"/>
        <dbReference type="ChEBI" id="CHEBI:57279"/>
        <dbReference type="ChEBI" id="CHEBI:57540"/>
        <dbReference type="ChEBI" id="CHEBI:57945"/>
        <dbReference type="ChEBI" id="CHEBI:58452"/>
        <dbReference type="EC" id="1.1.1.262"/>
    </reaction>
</comment>
<feature type="binding site" evidence="7">
    <location>
        <position position="260"/>
    </location>
    <ligand>
        <name>a divalent metal cation</name>
        <dbReference type="ChEBI" id="CHEBI:60240"/>
        <note>ligand shared between dimeric partners</note>
    </ligand>
</feature>
<feature type="binding site" evidence="7">
    <location>
        <position position="277"/>
    </location>
    <ligand>
        <name>substrate</name>
    </ligand>
</feature>
<name>A0A317FEG8_9PROT</name>
<sequence length="328" mass="33409">MTPLPLALTMGEPAGIGPEITIAAWRAVRAAGPVFFLIGDPALLPGAPLALIERPEQAADAFPEALPVLPLSLAAPAVPGRLDPRNAPAVIAAIEQAVAFARAGRAGGVVTNPIQKSVLTAAGFPHPGHTEFLGELAGTGVPPVMMLACPGLRVVPVTIHVSLKRAAAELTTAAIVTQGLVVAEALRRDFGIAAPRLVVAGLNPHAGEDGTMGREDIEIVAPAVAALRAQGIAVRGPLPADTLFTPRARATYDCALCMYHDQALIPVKTLDMDGGVNVTLGLSIVRTSPDHGTALDIAGNGLADPGSLIAALRMAADMARHRAEGAAA</sequence>
<comment type="subunit">
    <text evidence="7">Homodimer.</text>
</comment>
<dbReference type="NCBIfam" id="NF003699">
    <property type="entry name" value="PRK05312.1"/>
    <property type="match status" value="1"/>
</dbReference>
<dbReference type="HAMAP" id="MF_00536">
    <property type="entry name" value="PdxA"/>
    <property type="match status" value="1"/>
</dbReference>
<dbReference type="SUPFAM" id="SSF53659">
    <property type="entry name" value="Isocitrate/Isopropylmalate dehydrogenase-like"/>
    <property type="match status" value="1"/>
</dbReference>
<dbReference type="AlphaFoldDB" id="A0A317FEG8"/>
<proteinExistence type="inferred from homology"/>
<dbReference type="UniPathway" id="UPA00244">
    <property type="reaction ID" value="UER00312"/>
</dbReference>
<dbReference type="GO" id="GO:0005737">
    <property type="term" value="C:cytoplasm"/>
    <property type="evidence" value="ECO:0007669"/>
    <property type="project" value="UniProtKB-SubCell"/>
</dbReference>
<dbReference type="EMBL" id="QGNA01000002">
    <property type="protein sequence ID" value="PWS36943.1"/>
    <property type="molecule type" value="Genomic_DNA"/>
</dbReference>
<comment type="pathway">
    <text evidence="7">Cofactor biosynthesis; pyridoxine 5'-phosphate biosynthesis; pyridoxine 5'-phosphate from D-erythrose 4-phosphate: step 4/5.</text>
</comment>
<evidence type="ECO:0000256" key="7">
    <source>
        <dbReference type="HAMAP-Rule" id="MF_00536"/>
    </source>
</evidence>
<feature type="binding site" evidence="7">
    <location>
        <position position="205"/>
    </location>
    <ligand>
        <name>a divalent metal cation</name>
        <dbReference type="ChEBI" id="CHEBI:60240"/>
        <note>ligand shared between dimeric partners</note>
    </ligand>
</feature>
<keyword evidence="4 7" id="KW-0560">Oxidoreductase</keyword>
<dbReference type="GO" id="GO:0051287">
    <property type="term" value="F:NAD binding"/>
    <property type="evidence" value="ECO:0007669"/>
    <property type="project" value="InterPro"/>
</dbReference>
<comment type="caution">
    <text evidence="8">The sequence shown here is derived from an EMBL/GenBank/DDBJ whole genome shotgun (WGS) entry which is preliminary data.</text>
</comment>
<keyword evidence="3 7" id="KW-0521">NADP</keyword>
<organism evidence="8 9">
    <name type="scientific">Falsiroseomonas bella</name>
    <dbReference type="NCBI Taxonomy" id="2184016"/>
    <lineage>
        <taxon>Bacteria</taxon>
        <taxon>Pseudomonadati</taxon>
        <taxon>Pseudomonadota</taxon>
        <taxon>Alphaproteobacteria</taxon>
        <taxon>Acetobacterales</taxon>
        <taxon>Roseomonadaceae</taxon>
        <taxon>Falsiroseomonas</taxon>
    </lineage>
</organism>
<feature type="binding site" evidence="7">
    <location>
        <position position="160"/>
    </location>
    <ligand>
        <name>a divalent metal cation</name>
        <dbReference type="ChEBI" id="CHEBI:60240"/>
        <note>ligand shared between dimeric partners</note>
    </ligand>
</feature>
<keyword evidence="7" id="KW-0170">Cobalt</keyword>
<evidence type="ECO:0000313" key="8">
    <source>
        <dbReference type="EMBL" id="PWS36943.1"/>
    </source>
</evidence>
<gene>
    <name evidence="7" type="primary">pdxA</name>
    <name evidence="8" type="ORF">DFH01_08620</name>
</gene>
<feature type="binding site" evidence="7">
    <location>
        <position position="268"/>
    </location>
    <ligand>
        <name>substrate</name>
    </ligand>
</feature>
<dbReference type="GO" id="GO:0000287">
    <property type="term" value="F:magnesium ion binding"/>
    <property type="evidence" value="ECO:0007669"/>
    <property type="project" value="UniProtKB-UniRule"/>
</dbReference>
<keyword evidence="1 7" id="KW-0963">Cytoplasm</keyword>
<accession>A0A317FEG8</accession>
<dbReference type="GO" id="GO:0008270">
    <property type="term" value="F:zinc ion binding"/>
    <property type="evidence" value="ECO:0007669"/>
    <property type="project" value="UniProtKB-UniRule"/>
</dbReference>
<keyword evidence="9" id="KW-1185">Reference proteome</keyword>
<dbReference type="OrthoDB" id="9801783at2"/>
<protein>
    <recommendedName>
        <fullName evidence="7">4-hydroxythreonine-4-phosphate dehydrogenase</fullName>
        <ecNumber evidence="7">1.1.1.262</ecNumber>
    </recommendedName>
    <alternativeName>
        <fullName evidence="7">4-(phosphohydroxy)-L-threonine dehydrogenase</fullName>
    </alternativeName>
</protein>
<feature type="binding site" evidence="7">
    <location>
        <position position="129"/>
    </location>
    <ligand>
        <name>substrate</name>
    </ligand>
</feature>
<keyword evidence="5 7" id="KW-0520">NAD</keyword>
<evidence type="ECO:0000256" key="5">
    <source>
        <dbReference type="ARBA" id="ARBA00023027"/>
    </source>
</evidence>
<feature type="binding site" evidence="7">
    <location>
        <position position="130"/>
    </location>
    <ligand>
        <name>substrate</name>
    </ligand>
</feature>
<evidence type="ECO:0000256" key="3">
    <source>
        <dbReference type="ARBA" id="ARBA00022857"/>
    </source>
</evidence>
<dbReference type="Proteomes" id="UP000245765">
    <property type="component" value="Unassembled WGS sequence"/>
</dbReference>
<dbReference type="GO" id="GO:0050570">
    <property type="term" value="F:4-hydroxythreonine-4-phosphate dehydrogenase activity"/>
    <property type="evidence" value="ECO:0007669"/>
    <property type="project" value="UniProtKB-UniRule"/>
</dbReference>
<dbReference type="NCBIfam" id="TIGR00557">
    <property type="entry name" value="pdxA"/>
    <property type="match status" value="1"/>
</dbReference>
<keyword evidence="6 7" id="KW-0664">Pyridoxine biosynthesis</keyword>
<comment type="subcellular location">
    <subcellularLocation>
        <location evidence="7">Cytoplasm</location>
    </subcellularLocation>
</comment>
<evidence type="ECO:0000256" key="6">
    <source>
        <dbReference type="ARBA" id="ARBA00023096"/>
    </source>
</evidence>
<comment type="miscellaneous">
    <text evidence="7">The active site is located at the dimer interface.</text>
</comment>
<dbReference type="GO" id="GO:0042823">
    <property type="term" value="P:pyridoxal phosphate biosynthetic process"/>
    <property type="evidence" value="ECO:0007669"/>
    <property type="project" value="UniProtKB-UniRule"/>
</dbReference>
<keyword evidence="2 7" id="KW-0479">Metal-binding</keyword>
<dbReference type="EC" id="1.1.1.262" evidence="7"/>